<protein>
    <submittedName>
        <fullName evidence="1">Uncharacterized protein</fullName>
    </submittedName>
</protein>
<evidence type="ECO:0000313" key="1">
    <source>
        <dbReference type="EMBL" id="KAK9819646.1"/>
    </source>
</evidence>
<evidence type="ECO:0000313" key="2">
    <source>
        <dbReference type="Proteomes" id="UP001489004"/>
    </source>
</evidence>
<dbReference type="Proteomes" id="UP001489004">
    <property type="component" value="Unassembled WGS sequence"/>
</dbReference>
<dbReference type="AlphaFoldDB" id="A0AAW1QE06"/>
<sequence>MCNELELLDPILSLGQAPQLPGPPHLGLQAFNLPGLPDSSQAGDLMVSWEELLGGLDEAPGTDALVELPAPARLPAGAAADVEGRPGLQQSGSPNSMRKVVRAASDLMAVLSLPADNAMPANILLPSDSAAASLHQAWTAGWPPLRTPENLSNGRWHRYG</sequence>
<organism evidence="1 2">
    <name type="scientific">[Myrmecia] bisecta</name>
    <dbReference type="NCBI Taxonomy" id="41462"/>
    <lineage>
        <taxon>Eukaryota</taxon>
        <taxon>Viridiplantae</taxon>
        <taxon>Chlorophyta</taxon>
        <taxon>core chlorophytes</taxon>
        <taxon>Trebouxiophyceae</taxon>
        <taxon>Trebouxiales</taxon>
        <taxon>Trebouxiaceae</taxon>
        <taxon>Myrmecia</taxon>
    </lineage>
</organism>
<reference evidence="1 2" key="1">
    <citation type="journal article" date="2024" name="Nat. Commun.">
        <title>Phylogenomics reveals the evolutionary origins of lichenization in chlorophyte algae.</title>
        <authorList>
            <person name="Puginier C."/>
            <person name="Libourel C."/>
            <person name="Otte J."/>
            <person name="Skaloud P."/>
            <person name="Haon M."/>
            <person name="Grisel S."/>
            <person name="Petersen M."/>
            <person name="Berrin J.G."/>
            <person name="Delaux P.M."/>
            <person name="Dal Grande F."/>
            <person name="Keller J."/>
        </authorList>
    </citation>
    <scope>NUCLEOTIDE SEQUENCE [LARGE SCALE GENOMIC DNA]</scope>
    <source>
        <strain evidence="1 2">SAG 2043</strain>
    </source>
</reference>
<dbReference type="EMBL" id="JALJOR010000003">
    <property type="protein sequence ID" value="KAK9819646.1"/>
    <property type="molecule type" value="Genomic_DNA"/>
</dbReference>
<keyword evidence="2" id="KW-1185">Reference proteome</keyword>
<name>A0AAW1QE06_9CHLO</name>
<accession>A0AAW1QE06</accession>
<gene>
    <name evidence="1" type="ORF">WJX72_000691</name>
</gene>
<proteinExistence type="predicted"/>
<comment type="caution">
    <text evidence="1">The sequence shown here is derived from an EMBL/GenBank/DDBJ whole genome shotgun (WGS) entry which is preliminary data.</text>
</comment>